<dbReference type="RefSeq" id="XP_069234385.1">
    <property type="nucleotide sequence ID" value="XM_069368834.1"/>
</dbReference>
<keyword evidence="9" id="KW-1185">Reference proteome</keyword>
<comment type="caution">
    <text evidence="8">The sequence shown here is derived from an EMBL/GenBank/DDBJ whole genome shotgun (WGS) entry which is preliminary data.</text>
</comment>
<keyword evidence="3 7" id="KW-0812">Transmembrane</keyword>
<feature type="transmembrane region" description="Helical" evidence="7">
    <location>
        <begin position="498"/>
        <end position="515"/>
    </location>
</feature>
<evidence type="ECO:0000256" key="7">
    <source>
        <dbReference type="SAM" id="Phobius"/>
    </source>
</evidence>
<evidence type="ECO:0008006" key="10">
    <source>
        <dbReference type="Google" id="ProtNLM"/>
    </source>
</evidence>
<dbReference type="AlphaFoldDB" id="A0AB34L9C9"/>
<evidence type="ECO:0000256" key="6">
    <source>
        <dbReference type="SAM" id="MobiDB-lite"/>
    </source>
</evidence>
<name>A0AB34L9C9_9PEZI</name>
<keyword evidence="2" id="KW-0813">Transport</keyword>
<dbReference type="GO" id="GO:0016020">
    <property type="term" value="C:membrane"/>
    <property type="evidence" value="ECO:0007669"/>
    <property type="project" value="UniProtKB-SubCell"/>
</dbReference>
<dbReference type="Gene3D" id="1.20.1740.10">
    <property type="entry name" value="Amino acid/polyamine transporter I"/>
    <property type="match status" value="1"/>
</dbReference>
<organism evidence="8 9">
    <name type="scientific">Cladosporium halotolerans</name>
    <dbReference type="NCBI Taxonomy" id="1052096"/>
    <lineage>
        <taxon>Eukaryota</taxon>
        <taxon>Fungi</taxon>
        <taxon>Dikarya</taxon>
        <taxon>Ascomycota</taxon>
        <taxon>Pezizomycotina</taxon>
        <taxon>Dothideomycetes</taxon>
        <taxon>Dothideomycetidae</taxon>
        <taxon>Cladosporiales</taxon>
        <taxon>Cladosporiaceae</taxon>
        <taxon>Cladosporium</taxon>
    </lineage>
</organism>
<feature type="transmembrane region" description="Helical" evidence="7">
    <location>
        <begin position="184"/>
        <end position="204"/>
    </location>
</feature>
<dbReference type="GO" id="GO:0022857">
    <property type="term" value="F:transmembrane transporter activity"/>
    <property type="evidence" value="ECO:0007669"/>
    <property type="project" value="InterPro"/>
</dbReference>
<protein>
    <recommendedName>
        <fullName evidence="10">Choline transport protein</fullName>
    </recommendedName>
</protein>
<dbReference type="Proteomes" id="UP000803884">
    <property type="component" value="Unassembled WGS sequence"/>
</dbReference>
<evidence type="ECO:0000256" key="1">
    <source>
        <dbReference type="ARBA" id="ARBA00004141"/>
    </source>
</evidence>
<gene>
    <name evidence="8" type="ORF">WHR41_00228</name>
</gene>
<accession>A0AB34L9C9</accession>
<dbReference type="PANTHER" id="PTHR45649:SF27">
    <property type="entry name" value="CHOLINE TRANSPORTER (EUROFUNG)"/>
    <property type="match status" value="1"/>
</dbReference>
<feature type="transmembrane region" description="Helical" evidence="7">
    <location>
        <begin position="346"/>
        <end position="372"/>
    </location>
</feature>
<feature type="transmembrane region" description="Helical" evidence="7">
    <location>
        <begin position="94"/>
        <end position="113"/>
    </location>
</feature>
<feature type="transmembrane region" description="Helical" evidence="7">
    <location>
        <begin position="59"/>
        <end position="82"/>
    </location>
</feature>
<feature type="transmembrane region" description="Helical" evidence="7">
    <location>
        <begin position="461"/>
        <end position="486"/>
    </location>
</feature>
<evidence type="ECO:0000256" key="2">
    <source>
        <dbReference type="ARBA" id="ARBA00022448"/>
    </source>
</evidence>
<sequence>MNTLMLSQEKKVSFEAPQRSPTPTSGVVQELADRRTSIVSKEGEIINASGHRDQLQRQYGLLSICGLALNINSAWIVFGGSLTISVLNGGPPGIIYEFIVAVVFYSFIAASIAELASSMPSSGGVYHWASVTAGVKWGRSIGFFCGALNFFGWIFDVASVVSIPANVTVQMYAIYNKDFVVEPWHSYVAFVLITWLCTAFVIFCNRLISHLQYVGMSLIIFGGLITIIVVAAMPERHASNAFVWSDFQNSTGWNNGVCFLAGVLNGAFAIGTPDAVTHMAEELPNPKVDLPKAVFAQVGLGFLTALCYAITILYGINDLDAVVNSSGSFPLAEVYRQATGSDGATFGLLFIVLLNMLVCNITTITMVGRLFWVLARDNATPFSGFFSQVNERLSCPIPSTILCAVLCTAVGAIQLGSKTAFNSLVGSFIILTTASYLLAILPHLLTKRANIPKGPFWMGDLGFVVNGIACVLIVFFNIFFCFPYAYPVEPISTMNWNSVILVGVCVITSTGWLYSRKRYEGPKLYH</sequence>
<evidence type="ECO:0000313" key="9">
    <source>
        <dbReference type="Proteomes" id="UP000803884"/>
    </source>
</evidence>
<reference evidence="8 9" key="1">
    <citation type="journal article" date="2020" name="Microbiol. Resour. Announc.">
        <title>Draft Genome Sequence of a Cladosporium Species Isolated from the Mesophotic Ascidian Didemnum maculosum.</title>
        <authorList>
            <person name="Gioti A."/>
            <person name="Siaperas R."/>
            <person name="Nikolaivits E."/>
            <person name="Le Goff G."/>
            <person name="Ouazzani J."/>
            <person name="Kotoulas G."/>
            <person name="Topakas E."/>
        </authorList>
    </citation>
    <scope>NUCLEOTIDE SEQUENCE [LARGE SCALE GENOMIC DNA]</scope>
    <source>
        <strain evidence="8 9">TM138-S3</strain>
    </source>
</reference>
<dbReference type="GeneID" id="96001672"/>
<dbReference type="InterPro" id="IPR002293">
    <property type="entry name" value="AA/rel_permease1"/>
</dbReference>
<feature type="region of interest" description="Disordered" evidence="6">
    <location>
        <begin position="1"/>
        <end position="25"/>
    </location>
</feature>
<feature type="transmembrane region" description="Helical" evidence="7">
    <location>
        <begin position="421"/>
        <end position="441"/>
    </location>
</feature>
<feature type="transmembrane region" description="Helical" evidence="7">
    <location>
        <begin position="211"/>
        <end position="233"/>
    </location>
</feature>
<dbReference type="EMBL" id="JAAQHG020000001">
    <property type="protein sequence ID" value="KAL1591280.1"/>
    <property type="molecule type" value="Genomic_DNA"/>
</dbReference>
<proteinExistence type="predicted"/>
<feature type="transmembrane region" description="Helical" evidence="7">
    <location>
        <begin position="393"/>
        <end position="415"/>
    </location>
</feature>
<evidence type="ECO:0000256" key="4">
    <source>
        <dbReference type="ARBA" id="ARBA00022989"/>
    </source>
</evidence>
<evidence type="ECO:0000256" key="5">
    <source>
        <dbReference type="ARBA" id="ARBA00023136"/>
    </source>
</evidence>
<comment type="subcellular location">
    <subcellularLocation>
        <location evidence="1">Membrane</location>
        <topology evidence="1">Multi-pass membrane protein</topology>
    </subcellularLocation>
</comment>
<keyword evidence="5 7" id="KW-0472">Membrane</keyword>
<evidence type="ECO:0000313" key="8">
    <source>
        <dbReference type="EMBL" id="KAL1591280.1"/>
    </source>
</evidence>
<keyword evidence="4 7" id="KW-1133">Transmembrane helix</keyword>
<evidence type="ECO:0000256" key="3">
    <source>
        <dbReference type="ARBA" id="ARBA00022692"/>
    </source>
</evidence>
<dbReference type="PANTHER" id="PTHR45649">
    <property type="entry name" value="AMINO-ACID PERMEASE BAT1"/>
    <property type="match status" value="1"/>
</dbReference>
<feature type="transmembrane region" description="Helical" evidence="7">
    <location>
        <begin position="141"/>
        <end position="164"/>
    </location>
</feature>
<dbReference type="PIRSF" id="PIRSF006060">
    <property type="entry name" value="AA_transporter"/>
    <property type="match status" value="1"/>
</dbReference>
<dbReference type="Pfam" id="PF13520">
    <property type="entry name" value="AA_permease_2"/>
    <property type="match status" value="1"/>
</dbReference>
<feature type="transmembrane region" description="Helical" evidence="7">
    <location>
        <begin position="293"/>
        <end position="316"/>
    </location>
</feature>